<feature type="region of interest" description="Disordered" evidence="1">
    <location>
        <begin position="134"/>
        <end position="159"/>
    </location>
</feature>
<dbReference type="EMBL" id="JBBXMP010000024">
    <property type="protein sequence ID" value="KAL0067562.1"/>
    <property type="molecule type" value="Genomic_DNA"/>
</dbReference>
<keyword evidence="2" id="KW-1133">Transmembrane helix</keyword>
<proteinExistence type="predicted"/>
<organism evidence="3 4">
    <name type="scientific">Marasmius tenuissimus</name>
    <dbReference type="NCBI Taxonomy" id="585030"/>
    <lineage>
        <taxon>Eukaryota</taxon>
        <taxon>Fungi</taxon>
        <taxon>Dikarya</taxon>
        <taxon>Basidiomycota</taxon>
        <taxon>Agaricomycotina</taxon>
        <taxon>Agaricomycetes</taxon>
        <taxon>Agaricomycetidae</taxon>
        <taxon>Agaricales</taxon>
        <taxon>Marasmiineae</taxon>
        <taxon>Marasmiaceae</taxon>
        <taxon>Marasmius</taxon>
    </lineage>
</organism>
<feature type="region of interest" description="Disordered" evidence="1">
    <location>
        <begin position="244"/>
        <end position="277"/>
    </location>
</feature>
<accession>A0ABR3A0U1</accession>
<feature type="compositionally biased region" description="Low complexity" evidence="1">
    <location>
        <begin position="136"/>
        <end position="159"/>
    </location>
</feature>
<evidence type="ECO:0000313" key="3">
    <source>
        <dbReference type="EMBL" id="KAL0067562.1"/>
    </source>
</evidence>
<keyword evidence="2" id="KW-0472">Membrane</keyword>
<gene>
    <name evidence="3" type="ORF">AAF712_005277</name>
</gene>
<dbReference type="Proteomes" id="UP001437256">
    <property type="component" value="Unassembled WGS sequence"/>
</dbReference>
<keyword evidence="4" id="KW-1185">Reference proteome</keyword>
<evidence type="ECO:0000256" key="1">
    <source>
        <dbReference type="SAM" id="MobiDB-lite"/>
    </source>
</evidence>
<reference evidence="3 4" key="1">
    <citation type="submission" date="2024-05" db="EMBL/GenBank/DDBJ databases">
        <title>A draft genome resource for the thread blight pathogen Marasmius tenuissimus strain MS-2.</title>
        <authorList>
            <person name="Yulfo-Soto G.E."/>
            <person name="Baruah I.K."/>
            <person name="Amoako-Attah I."/>
            <person name="Bukari Y."/>
            <person name="Meinhardt L.W."/>
            <person name="Bailey B.A."/>
            <person name="Cohen S.P."/>
        </authorList>
    </citation>
    <scope>NUCLEOTIDE SEQUENCE [LARGE SCALE GENOMIC DNA]</scope>
    <source>
        <strain evidence="3 4">MS-2</strain>
    </source>
</reference>
<keyword evidence="2" id="KW-0812">Transmembrane</keyword>
<comment type="caution">
    <text evidence="3">The sequence shown here is derived from an EMBL/GenBank/DDBJ whole genome shotgun (WGS) entry which is preliminary data.</text>
</comment>
<dbReference type="Gene3D" id="2.60.120.260">
    <property type="entry name" value="Galactose-binding domain-like"/>
    <property type="match status" value="1"/>
</dbReference>
<evidence type="ECO:0000256" key="2">
    <source>
        <dbReference type="SAM" id="Phobius"/>
    </source>
</evidence>
<feature type="region of interest" description="Disordered" evidence="1">
    <location>
        <begin position="198"/>
        <end position="232"/>
    </location>
</feature>
<sequence length="327" mass="34533">MFVDDNNAAIIYNPPGEWTTEGCQGPYHTCHTAVYPGASLSFDFTGTFVEVFGAIKPGPGGPNTLKCLNSSLDGTPDTLSPIPIPGASTWVLYQPNGTLADKAHTLSLTLGRDGCSFTLYYILVQMSLGSATPTESTTDFSVTSSSSISTSGPSENSTSKVNVGGVVGGVIAALVVLAALVLFILHWRRRQRRTDARHSITPFHIAPSEKPSSPPPTTPTPITPPSATPALAAAQPPPLVTVTRAQPAPSEISPTSLPPPSFSLSSPTIEDEPPPPFVAGTYIRCRTTSKYVQTASSMESLPPTEFGYGGGLMLPTWRRNQDRHQPS</sequence>
<feature type="compositionally biased region" description="Pro residues" evidence="1">
    <location>
        <begin position="212"/>
        <end position="227"/>
    </location>
</feature>
<evidence type="ECO:0000313" key="4">
    <source>
        <dbReference type="Proteomes" id="UP001437256"/>
    </source>
</evidence>
<protein>
    <submittedName>
        <fullName evidence="3">Uncharacterized protein</fullName>
    </submittedName>
</protein>
<name>A0ABR3A0U1_9AGAR</name>
<feature type="transmembrane region" description="Helical" evidence="2">
    <location>
        <begin position="163"/>
        <end position="185"/>
    </location>
</feature>